<organism evidence="7">
    <name type="scientific">Medioppia subpectinata</name>
    <dbReference type="NCBI Taxonomy" id="1979941"/>
    <lineage>
        <taxon>Eukaryota</taxon>
        <taxon>Metazoa</taxon>
        <taxon>Ecdysozoa</taxon>
        <taxon>Arthropoda</taxon>
        <taxon>Chelicerata</taxon>
        <taxon>Arachnida</taxon>
        <taxon>Acari</taxon>
        <taxon>Acariformes</taxon>
        <taxon>Sarcoptiformes</taxon>
        <taxon>Oribatida</taxon>
        <taxon>Brachypylina</taxon>
        <taxon>Oppioidea</taxon>
        <taxon>Oppiidae</taxon>
        <taxon>Medioppia</taxon>
    </lineage>
</organism>
<sequence>RESCPIDCKVYVGELGTNGTRQELEDAFRSYGPLRNVWVATNPPGFAFVMFEDSRDAKDACRALDGKMICGRRVRVEMSTGKTRHDGKGYGGRGGDRYGGGGGGGYGGGGHRGGPPSRGPPRREGYRDSRRDDFREEYSSRPRGRRYSRLKMTSLRKLNVKTLRNK</sequence>
<dbReference type="Gene3D" id="3.30.70.330">
    <property type="match status" value="1"/>
</dbReference>
<gene>
    <name evidence="7" type="ORF">OSB1V03_LOCUS4364</name>
</gene>
<dbReference type="InterPro" id="IPR000504">
    <property type="entry name" value="RRM_dom"/>
</dbReference>
<feature type="compositionally biased region" description="Basic and acidic residues" evidence="5">
    <location>
        <begin position="121"/>
        <end position="140"/>
    </location>
</feature>
<dbReference type="EMBL" id="CAJPIZ010001972">
    <property type="protein sequence ID" value="CAG2104347.1"/>
    <property type="molecule type" value="Genomic_DNA"/>
</dbReference>
<keyword evidence="8" id="KW-1185">Reference proteome</keyword>
<keyword evidence="3" id="KW-0539">Nucleus</keyword>
<feature type="domain" description="RRM" evidence="6">
    <location>
        <begin position="8"/>
        <end position="81"/>
    </location>
</feature>
<dbReference type="GO" id="GO:0005634">
    <property type="term" value="C:nucleus"/>
    <property type="evidence" value="ECO:0007669"/>
    <property type="project" value="UniProtKB-SubCell"/>
</dbReference>
<proteinExistence type="predicted"/>
<dbReference type="CDD" id="cd12373">
    <property type="entry name" value="RRM_SRSF3_like"/>
    <property type="match status" value="1"/>
</dbReference>
<dbReference type="SUPFAM" id="SSF54928">
    <property type="entry name" value="RNA-binding domain, RBD"/>
    <property type="match status" value="1"/>
</dbReference>
<dbReference type="FunFam" id="3.30.70.330:FF:000078">
    <property type="entry name" value="serine/arginine-rich splicing factor 7 isoform X1"/>
    <property type="match status" value="1"/>
</dbReference>
<feature type="compositionally biased region" description="Gly residues" evidence="5">
    <location>
        <begin position="89"/>
        <end position="113"/>
    </location>
</feature>
<dbReference type="GO" id="GO:0003723">
    <property type="term" value="F:RNA binding"/>
    <property type="evidence" value="ECO:0007669"/>
    <property type="project" value="UniProtKB-UniRule"/>
</dbReference>
<evidence type="ECO:0000313" key="7">
    <source>
        <dbReference type="EMBL" id="CAD7623917.1"/>
    </source>
</evidence>
<dbReference type="PANTHER" id="PTHR48038:SF3">
    <property type="entry name" value="SPLICING FACTOR, ARGININE_SERINE-RICH 1-RELATED"/>
    <property type="match status" value="1"/>
</dbReference>
<dbReference type="SMART" id="SM00360">
    <property type="entry name" value="RRM"/>
    <property type="match status" value="1"/>
</dbReference>
<evidence type="ECO:0000256" key="2">
    <source>
        <dbReference type="ARBA" id="ARBA00022884"/>
    </source>
</evidence>
<evidence type="ECO:0000256" key="5">
    <source>
        <dbReference type="SAM" id="MobiDB-lite"/>
    </source>
</evidence>
<keyword evidence="2 4" id="KW-0694">RNA-binding</keyword>
<reference evidence="7" key="1">
    <citation type="submission" date="2020-11" db="EMBL/GenBank/DDBJ databases">
        <authorList>
            <person name="Tran Van P."/>
        </authorList>
    </citation>
    <scope>NUCLEOTIDE SEQUENCE</scope>
</reference>
<feature type="non-terminal residue" evidence="7">
    <location>
        <position position="1"/>
    </location>
</feature>
<dbReference type="InterPro" id="IPR012677">
    <property type="entry name" value="Nucleotide-bd_a/b_plait_sf"/>
</dbReference>
<dbReference type="AlphaFoldDB" id="A0A7R9PX25"/>
<evidence type="ECO:0000256" key="3">
    <source>
        <dbReference type="ARBA" id="ARBA00023242"/>
    </source>
</evidence>
<evidence type="ECO:0000259" key="6">
    <source>
        <dbReference type="PROSITE" id="PS50102"/>
    </source>
</evidence>
<evidence type="ECO:0000256" key="4">
    <source>
        <dbReference type="PROSITE-ProRule" id="PRU00176"/>
    </source>
</evidence>
<dbReference type="OrthoDB" id="5970at2759"/>
<accession>A0A7R9PX25</accession>
<dbReference type="InterPro" id="IPR035979">
    <property type="entry name" value="RBD_domain_sf"/>
</dbReference>
<dbReference type="PANTHER" id="PTHR48038">
    <property type="entry name" value="RIBONUCLEOPROTEIN RB97D"/>
    <property type="match status" value="1"/>
</dbReference>
<protein>
    <recommendedName>
        <fullName evidence="6">RRM domain-containing protein</fullName>
    </recommendedName>
</protein>
<evidence type="ECO:0000256" key="1">
    <source>
        <dbReference type="ARBA" id="ARBA00004123"/>
    </source>
</evidence>
<dbReference type="PROSITE" id="PS50102">
    <property type="entry name" value="RRM"/>
    <property type="match status" value="1"/>
</dbReference>
<comment type="subcellular location">
    <subcellularLocation>
        <location evidence="1">Nucleus</location>
    </subcellularLocation>
</comment>
<feature type="region of interest" description="Disordered" evidence="5">
    <location>
        <begin position="77"/>
        <end position="166"/>
    </location>
</feature>
<name>A0A7R9PX25_9ACAR</name>
<dbReference type="Proteomes" id="UP000759131">
    <property type="component" value="Unassembled WGS sequence"/>
</dbReference>
<dbReference type="EMBL" id="OC856547">
    <property type="protein sequence ID" value="CAD7623917.1"/>
    <property type="molecule type" value="Genomic_DNA"/>
</dbReference>
<evidence type="ECO:0000313" key="8">
    <source>
        <dbReference type="Proteomes" id="UP000759131"/>
    </source>
</evidence>
<dbReference type="Pfam" id="PF00076">
    <property type="entry name" value="RRM_1"/>
    <property type="match status" value="1"/>
</dbReference>